<evidence type="ECO:0000259" key="4">
    <source>
        <dbReference type="Pfam" id="PF02668"/>
    </source>
</evidence>
<dbReference type="PATRIC" id="fig|1237149.3.peg.1633"/>
<sequence length="328" mass="38403">METFINHESMVNLGTEVEIFMPSKKQPFLVKPRSGKIGSEWIKDHKDQINQLLLTQGAVLLRGFDIGGAEGFNEAFSGLFGEPMEYKNRTSPREQVYNNVYTSTSHPKDQVIHMHTENSYSLAFNRIIAFYCLIPPAVNGETPIADERKILTNLKEETVQKFREKKIQYLRNSIPGVGLDWRTIYQTDDREAVDQYLEKNGFEYDWLSDEHLRVRWVLPAVQNHPITGEEMWFNHLYFGFKAHYDPEVLDYFNEEDLPFVTYYGDGSNIEDAVVQEFRNFYEKNSIVFKWEQDDFLLLDNMMFSHGRNPFEGERTILTAMAQPCEFQI</sequence>
<gene>
    <name evidence="5" type="ORF">C900_01680</name>
</gene>
<dbReference type="PANTHER" id="PTHR10696:SF56">
    <property type="entry name" value="TAUD_TFDA-LIKE DOMAIN-CONTAINING PROTEIN"/>
    <property type="match status" value="1"/>
</dbReference>
<organism evidence="5 6">
    <name type="scientific">Fulvivirga imtechensis AK7</name>
    <dbReference type="NCBI Taxonomy" id="1237149"/>
    <lineage>
        <taxon>Bacteria</taxon>
        <taxon>Pseudomonadati</taxon>
        <taxon>Bacteroidota</taxon>
        <taxon>Cytophagia</taxon>
        <taxon>Cytophagales</taxon>
        <taxon>Fulvivirgaceae</taxon>
        <taxon>Fulvivirga</taxon>
    </lineage>
</organism>
<keyword evidence="3" id="KW-0045">Antibiotic biosynthesis</keyword>
<dbReference type="Pfam" id="PF02668">
    <property type="entry name" value="TauD"/>
    <property type="match status" value="1"/>
</dbReference>
<dbReference type="InterPro" id="IPR003819">
    <property type="entry name" value="TauD/TfdA-like"/>
</dbReference>
<proteinExistence type="predicted"/>
<evidence type="ECO:0000313" key="6">
    <source>
        <dbReference type="Proteomes" id="UP000011135"/>
    </source>
</evidence>
<dbReference type="GO" id="GO:0017000">
    <property type="term" value="P:antibiotic biosynthetic process"/>
    <property type="evidence" value="ECO:0007669"/>
    <property type="project" value="UniProtKB-KW"/>
</dbReference>
<dbReference type="eggNOG" id="COG2175">
    <property type="taxonomic scope" value="Bacteria"/>
</dbReference>
<protein>
    <submittedName>
        <fullName evidence="5">SyrP-like protein</fullName>
    </submittedName>
</protein>
<accession>L8JU23</accession>
<dbReference type="GO" id="GO:0016706">
    <property type="term" value="F:2-oxoglutarate-dependent dioxygenase activity"/>
    <property type="evidence" value="ECO:0007669"/>
    <property type="project" value="UniProtKB-ARBA"/>
</dbReference>
<keyword evidence="6" id="KW-1185">Reference proteome</keyword>
<dbReference type="Proteomes" id="UP000011135">
    <property type="component" value="Unassembled WGS sequence"/>
</dbReference>
<dbReference type="Gene3D" id="3.60.130.10">
    <property type="entry name" value="Clavaminate synthase-like"/>
    <property type="match status" value="1"/>
</dbReference>
<dbReference type="InterPro" id="IPR042098">
    <property type="entry name" value="TauD-like_sf"/>
</dbReference>
<dbReference type="SUPFAM" id="SSF51197">
    <property type="entry name" value="Clavaminate synthase-like"/>
    <property type="match status" value="1"/>
</dbReference>
<name>L8JU23_9BACT</name>
<evidence type="ECO:0000256" key="3">
    <source>
        <dbReference type="ARBA" id="ARBA00023194"/>
    </source>
</evidence>
<feature type="domain" description="TauD/TfdA-like" evidence="4">
    <location>
        <begin position="41"/>
        <end position="318"/>
    </location>
</feature>
<dbReference type="InterPro" id="IPR050411">
    <property type="entry name" value="AlphaKG_dependent_hydroxylases"/>
</dbReference>
<comment type="cofactor">
    <cofactor evidence="1">
        <name>Fe(2+)</name>
        <dbReference type="ChEBI" id="CHEBI:29033"/>
    </cofactor>
</comment>
<comment type="caution">
    <text evidence="5">The sequence shown here is derived from an EMBL/GenBank/DDBJ whole genome shotgun (WGS) entry which is preliminary data.</text>
</comment>
<dbReference type="PANTHER" id="PTHR10696">
    <property type="entry name" value="GAMMA-BUTYROBETAINE HYDROXYLASE-RELATED"/>
    <property type="match status" value="1"/>
</dbReference>
<reference evidence="5 6" key="1">
    <citation type="submission" date="2012-12" db="EMBL/GenBank/DDBJ databases">
        <title>Genome assembly of Fulvivirga imtechensis AK7.</title>
        <authorList>
            <person name="Nupur N."/>
            <person name="Khatri I."/>
            <person name="Kumar R."/>
            <person name="Subramanian S."/>
            <person name="Pinnaka A."/>
        </authorList>
    </citation>
    <scope>NUCLEOTIDE SEQUENCE [LARGE SCALE GENOMIC DNA]</scope>
    <source>
        <strain evidence="5 6">AK7</strain>
    </source>
</reference>
<evidence type="ECO:0000256" key="2">
    <source>
        <dbReference type="ARBA" id="ARBA00023002"/>
    </source>
</evidence>
<dbReference type="EMBL" id="AMZN01000025">
    <property type="protein sequence ID" value="ELR72265.1"/>
    <property type="molecule type" value="Genomic_DNA"/>
</dbReference>
<keyword evidence="2" id="KW-0560">Oxidoreductase</keyword>
<evidence type="ECO:0000313" key="5">
    <source>
        <dbReference type="EMBL" id="ELR72265.1"/>
    </source>
</evidence>
<evidence type="ECO:0000256" key="1">
    <source>
        <dbReference type="ARBA" id="ARBA00001954"/>
    </source>
</evidence>
<dbReference type="AlphaFoldDB" id="L8JU23"/>
<dbReference type="STRING" id="1237149.C900_01680"/>